<evidence type="ECO:0000313" key="2">
    <source>
        <dbReference type="Proteomes" id="UP001054945"/>
    </source>
</evidence>
<keyword evidence="2" id="KW-1185">Reference proteome</keyword>
<name>A0AAV4TJB1_CAEEX</name>
<dbReference type="Proteomes" id="UP001054945">
    <property type="component" value="Unassembled WGS sequence"/>
</dbReference>
<organism evidence="1 2">
    <name type="scientific">Caerostris extrusa</name>
    <name type="common">Bark spider</name>
    <name type="synonym">Caerostris bankana</name>
    <dbReference type="NCBI Taxonomy" id="172846"/>
    <lineage>
        <taxon>Eukaryota</taxon>
        <taxon>Metazoa</taxon>
        <taxon>Ecdysozoa</taxon>
        <taxon>Arthropoda</taxon>
        <taxon>Chelicerata</taxon>
        <taxon>Arachnida</taxon>
        <taxon>Araneae</taxon>
        <taxon>Araneomorphae</taxon>
        <taxon>Entelegynae</taxon>
        <taxon>Araneoidea</taxon>
        <taxon>Araneidae</taxon>
        <taxon>Caerostris</taxon>
    </lineage>
</organism>
<evidence type="ECO:0000313" key="1">
    <source>
        <dbReference type="EMBL" id="GIY46210.1"/>
    </source>
</evidence>
<dbReference type="AlphaFoldDB" id="A0AAV4TJB1"/>
<protein>
    <submittedName>
        <fullName evidence="1">Uncharacterized protein</fullName>
    </submittedName>
</protein>
<accession>A0AAV4TJB1</accession>
<sequence>MSLNNLFQYIGNYCSKLVVNLFLTTDRKKGIFSEVIRCKPVCKCQFRTQSLIVIIGFSQISPERGNVRKVINQFALTLIDGGWIDSRDPNSSGIFTKK</sequence>
<gene>
    <name evidence="1" type="ORF">CEXT_120871</name>
</gene>
<dbReference type="EMBL" id="BPLR01011387">
    <property type="protein sequence ID" value="GIY46210.1"/>
    <property type="molecule type" value="Genomic_DNA"/>
</dbReference>
<proteinExistence type="predicted"/>
<reference evidence="1 2" key="1">
    <citation type="submission" date="2021-06" db="EMBL/GenBank/DDBJ databases">
        <title>Caerostris extrusa draft genome.</title>
        <authorList>
            <person name="Kono N."/>
            <person name="Arakawa K."/>
        </authorList>
    </citation>
    <scope>NUCLEOTIDE SEQUENCE [LARGE SCALE GENOMIC DNA]</scope>
</reference>
<comment type="caution">
    <text evidence="1">The sequence shown here is derived from an EMBL/GenBank/DDBJ whole genome shotgun (WGS) entry which is preliminary data.</text>
</comment>